<feature type="binding site" evidence="7">
    <location>
        <position position="337"/>
    </location>
    <ligand>
        <name>ATP</name>
        <dbReference type="ChEBI" id="CHEBI:30616"/>
    </ligand>
</feature>
<protein>
    <recommendedName>
        <fullName evidence="7">PAN2-PAN3 deadenylation complex subunit PAN3</fullName>
    </recommendedName>
    <alternativeName>
        <fullName evidence="7">PAB1P-dependent poly(A)-specific ribonuclease</fullName>
    </alternativeName>
    <alternativeName>
        <fullName evidence="7">Poly(A)-nuclease deadenylation complex subunit 3</fullName>
        <shortName evidence="7">PAN deadenylation complex subunit 3</shortName>
    </alternativeName>
</protein>
<dbReference type="GO" id="GO:0004672">
    <property type="term" value="F:protein kinase activity"/>
    <property type="evidence" value="ECO:0007669"/>
    <property type="project" value="InterPro"/>
</dbReference>
<comment type="similarity">
    <text evidence="7">Belongs to the protein kinase superfamily. PAN3 family.</text>
</comment>
<evidence type="ECO:0000256" key="6">
    <source>
        <dbReference type="ARBA" id="ARBA00023054"/>
    </source>
</evidence>
<evidence type="ECO:0000256" key="1">
    <source>
        <dbReference type="ARBA" id="ARBA00004496"/>
    </source>
</evidence>
<keyword evidence="2 7" id="KW-0963">Cytoplasm</keyword>
<evidence type="ECO:0000256" key="4">
    <source>
        <dbReference type="ARBA" id="ARBA00022741"/>
    </source>
</evidence>
<comment type="domain">
    <text evidence="7">The N-terminal zinc finger binds to poly(A) RNA.</text>
</comment>
<dbReference type="AlphaFoldDB" id="A0A507DV94"/>
<accession>A0A507DV94</accession>
<dbReference type="Gene3D" id="6.10.250.3160">
    <property type="match status" value="1"/>
</dbReference>
<dbReference type="GO" id="GO:0006397">
    <property type="term" value="P:mRNA processing"/>
    <property type="evidence" value="ECO:0007669"/>
    <property type="project" value="UniProtKB-KW"/>
</dbReference>
<keyword evidence="8" id="KW-0862">Zinc</keyword>
<feature type="domain" description="Protein kinase" evidence="10">
    <location>
        <begin position="308"/>
        <end position="563"/>
    </location>
</feature>
<keyword evidence="5 7" id="KW-0067">ATP-binding</keyword>
<organism evidence="12 13">
    <name type="scientific">Powellomyces hirtus</name>
    <dbReference type="NCBI Taxonomy" id="109895"/>
    <lineage>
        <taxon>Eukaryota</taxon>
        <taxon>Fungi</taxon>
        <taxon>Fungi incertae sedis</taxon>
        <taxon>Chytridiomycota</taxon>
        <taxon>Chytridiomycota incertae sedis</taxon>
        <taxon>Chytridiomycetes</taxon>
        <taxon>Spizellomycetales</taxon>
        <taxon>Powellomycetaceae</taxon>
        <taxon>Powellomyces</taxon>
    </lineage>
</organism>
<sequence length="696" mass="77956">MSANDHPQRTPPRNNSKNRMCRNVVIHGYCKFENKGCEYNHDSSKFAVNSQTTSSSPDLKMKLRVDSPVFTPTTSSSAATDAALQFAAKVAESQAAAAAAAAPANVNPGSNAAGTPLNTTTYYDTSAHQQQHQQRQLPPQPQVVQSYDSNPYAYYSDPGGGAAVTTQQHHQQQQQTSPEMALGHAMRNMNLGASQQQLQQVADPQRGVYNHHQHSAALDPYYAQQQVAMVAPQQPLQYHLYTTPLPHISNLHPHQKTIHSFFLPDHLREDLQRKSEAVQQVLDPSAPEYHRLPQEIHHYHSFYPLDVHRERSVKVFGYPTWVYKAFSSVDGKPYVLRRVEGFRLTNESAMSSIEGWRRIRHSNIVSVREAFTTKAFGDNSLVFVYDYHPLSTTLSTKYFSASANSGAMGQGVPEKNLWSFITQLASALKTIHAAALAACCIEPSKILVTGKNRIRLNCCGIFDMLSYTHQPSPNNTHNPSKTPTPTSSSTTAHHQQEDLLHFGQLIVALACGSLSAVHNLPKSIDHIIRHNSIDLKNVILYLLSKPSSYKTIDDVVTMIGPRILHEINSAHHYNDQLEGHLQRELENGRIVRLLAKLGTINERPEFDLDRTWSETGDRYLLKLFRDYIFHQVDDQNRPLVDMAHIVQCLNKLDAGVDEKLMLTSRDDNSCLIVSYKELRSCVENTFLELCKQGGAT</sequence>
<keyword evidence="4 7" id="KW-0547">Nucleotide-binding</keyword>
<feature type="region of interest" description="Knob domain" evidence="7">
    <location>
        <begin position="600"/>
        <end position="696"/>
    </location>
</feature>
<feature type="binding site" evidence="7">
    <location>
        <begin position="386"/>
        <end position="393"/>
    </location>
    <ligand>
        <name>ATP</name>
        <dbReference type="ChEBI" id="CHEBI:30616"/>
    </ligand>
</feature>
<dbReference type="InterPro" id="IPR011009">
    <property type="entry name" value="Kinase-like_dom_sf"/>
</dbReference>
<keyword evidence="13" id="KW-1185">Reference proteome</keyword>
<keyword evidence="6 7" id="KW-0175">Coiled coil</keyword>
<feature type="binding site" evidence="7">
    <location>
        <begin position="444"/>
        <end position="445"/>
    </location>
    <ligand>
        <name>ATP</name>
        <dbReference type="ChEBI" id="CHEBI:30616"/>
    </ligand>
</feature>
<dbReference type="Gene3D" id="1.10.510.10">
    <property type="entry name" value="Transferase(Phosphotransferase) domain 1"/>
    <property type="match status" value="1"/>
</dbReference>
<dbReference type="PANTHER" id="PTHR12272:SF11">
    <property type="entry name" value="PAN2-PAN3 DEADENYLATION COMPLEX SUBUNIT PAN3"/>
    <property type="match status" value="1"/>
</dbReference>
<dbReference type="PANTHER" id="PTHR12272">
    <property type="entry name" value="DEADENYLATION COMPLEX SUBUNIT PAN3"/>
    <property type="match status" value="1"/>
</dbReference>
<feature type="compositionally biased region" description="Low complexity" evidence="9">
    <location>
        <begin position="101"/>
        <end position="114"/>
    </location>
</feature>
<dbReference type="SUPFAM" id="SSF56112">
    <property type="entry name" value="Protein kinase-like (PK-like)"/>
    <property type="match status" value="1"/>
</dbReference>
<evidence type="ECO:0000256" key="9">
    <source>
        <dbReference type="SAM" id="MobiDB-lite"/>
    </source>
</evidence>
<keyword evidence="8" id="KW-0863">Zinc-finger</keyword>
<feature type="region of interest" description="Disordered" evidence="9">
    <location>
        <begin position="472"/>
        <end position="494"/>
    </location>
</feature>
<comment type="caution">
    <text evidence="12">The sequence shown here is derived from an EMBL/GenBank/DDBJ whole genome shotgun (WGS) entry which is preliminary data.</text>
</comment>
<evidence type="ECO:0000259" key="11">
    <source>
        <dbReference type="PROSITE" id="PS50103"/>
    </source>
</evidence>
<dbReference type="GO" id="GO:0000932">
    <property type="term" value="C:P-body"/>
    <property type="evidence" value="ECO:0007669"/>
    <property type="project" value="TreeGrafter"/>
</dbReference>
<dbReference type="Pfam" id="PF18101">
    <property type="entry name" value="Pan3_CK"/>
    <property type="match status" value="1"/>
</dbReference>
<comment type="domain">
    <text evidence="7">The pseudokinase domain, the coiled-coil (CC), and C-terminal knob domain (CK) form a structural unit (PKC) that forms an extensive high-affinity interaction surface for PAN2.</text>
</comment>
<dbReference type="FunFam" id="1.20.5.5160:FF:000002">
    <property type="entry name" value="PAN2-PAN3 deadenylation complex subunit PAN3"/>
    <property type="match status" value="1"/>
</dbReference>
<gene>
    <name evidence="7" type="primary">PAN3</name>
    <name evidence="12" type="ORF">PhCBS80983_g05142</name>
</gene>
<comment type="subcellular location">
    <subcellularLocation>
        <location evidence="1 7">Cytoplasm</location>
    </subcellularLocation>
</comment>
<comment type="function">
    <text evidence="7">Regulatory subunit of the poly(A)-nuclease (PAN) deadenylation complex, one of two cytoplasmic mRNA deadenylases involved in mRNA turnover. PAN specifically shortens poly(A) tails of RNA and the activity is stimulated by poly(A)-binding protein PAB1. PAN deadenylation is followed by rapid degradation of the shortened mRNA tails by the CCR4-NOT complex. Deadenylated mRNAs are then degraded by two alternative mechanisms, namely exosome-mediated 3'-5' exonucleolytic degradation, or deadenlyation-dependent mRNA decaping and subsequent 5'-3' exonucleolytic degradation by XRN1. May also be involved in post-transcriptional maturation of mRNA poly(A) tails. PAN3 acts as a positive regulator for PAN activity, recruiting the catalytic subunit PAN2 to mRNA via its interaction with RNA and with PAB1.</text>
</comment>
<feature type="zinc finger region" description="C3H1-type" evidence="8">
    <location>
        <begin position="15"/>
        <end position="44"/>
    </location>
</feature>
<evidence type="ECO:0000256" key="5">
    <source>
        <dbReference type="ARBA" id="ARBA00022840"/>
    </source>
</evidence>
<dbReference type="Pfam" id="PF25586">
    <property type="entry name" value="zf-CCCH_PAN3"/>
    <property type="match status" value="1"/>
</dbReference>
<dbReference type="HAMAP" id="MF_03181">
    <property type="entry name" value="PAN3"/>
    <property type="match status" value="1"/>
</dbReference>
<dbReference type="GO" id="GO:0031251">
    <property type="term" value="C:PAN complex"/>
    <property type="evidence" value="ECO:0007669"/>
    <property type="project" value="UniProtKB-UniRule"/>
</dbReference>
<dbReference type="GO" id="GO:0008270">
    <property type="term" value="F:zinc ion binding"/>
    <property type="evidence" value="ECO:0007669"/>
    <property type="project" value="UniProtKB-KW"/>
</dbReference>
<feature type="region of interest" description="Disordered" evidence="9">
    <location>
        <begin position="101"/>
        <end position="120"/>
    </location>
</feature>
<dbReference type="InterPro" id="IPR030844">
    <property type="entry name" value="PAN3"/>
</dbReference>
<dbReference type="PROSITE" id="PS50103">
    <property type="entry name" value="ZF_C3H1"/>
    <property type="match status" value="1"/>
</dbReference>
<dbReference type="InterPro" id="IPR041332">
    <property type="entry name" value="Pan3_CK"/>
</dbReference>
<dbReference type="GO" id="GO:0000289">
    <property type="term" value="P:nuclear-transcribed mRNA poly(A) tail shortening"/>
    <property type="evidence" value="ECO:0007669"/>
    <property type="project" value="UniProtKB-UniRule"/>
</dbReference>
<evidence type="ECO:0000256" key="7">
    <source>
        <dbReference type="HAMAP-Rule" id="MF_03181"/>
    </source>
</evidence>
<evidence type="ECO:0000256" key="8">
    <source>
        <dbReference type="PROSITE-ProRule" id="PRU00723"/>
    </source>
</evidence>
<comment type="domain">
    <text evidence="7">Contains a pseudokinase domain. The protein kinase domain is predicted to be catalytically inactive because some of the residues important for catalytic activity are substituted and it lacks the equivalent of the binding site for a peptide substrate. However, it has retained an ATP-binding site and ATP-binding is required for mRNA degradation, stimulating the activity of the PAN2 nuclease in vitro. The nucleotide-binding site is juxtaposed to the RNase active site of PAN2 in the complex and may actually bind nucleosides of a poly(A) RNA rather than ATP, feeding the poly(A)-tail to the active site of the deadenylase and thus increasing the efficiency with which this distributive enzyme degrades oligo(A) RNAs.</text>
</comment>
<feature type="compositionally biased region" description="Low complexity" evidence="9">
    <location>
        <begin position="128"/>
        <end position="145"/>
    </location>
</feature>
<feature type="domain" description="C3H1-type" evidence="11">
    <location>
        <begin position="15"/>
        <end position="44"/>
    </location>
</feature>
<evidence type="ECO:0000313" key="12">
    <source>
        <dbReference type="EMBL" id="TPX55664.1"/>
    </source>
</evidence>
<dbReference type="Proteomes" id="UP000318582">
    <property type="component" value="Unassembled WGS sequence"/>
</dbReference>
<dbReference type="STRING" id="109895.A0A507DV94"/>
<dbReference type="PROSITE" id="PS50011">
    <property type="entry name" value="PROTEIN_KINASE_DOM"/>
    <property type="match status" value="1"/>
</dbReference>
<reference evidence="12 13" key="1">
    <citation type="journal article" date="2019" name="Sci. Rep.">
        <title>Comparative genomics of chytrid fungi reveal insights into the obligate biotrophic and pathogenic lifestyle of Synchytrium endobioticum.</title>
        <authorList>
            <person name="van de Vossenberg B.T.L.H."/>
            <person name="Warris S."/>
            <person name="Nguyen H.D.T."/>
            <person name="van Gent-Pelzer M.P.E."/>
            <person name="Joly D.L."/>
            <person name="van de Geest H.C."/>
            <person name="Bonants P.J.M."/>
            <person name="Smith D.S."/>
            <person name="Levesque C.A."/>
            <person name="van der Lee T.A.J."/>
        </authorList>
    </citation>
    <scope>NUCLEOTIDE SEQUENCE [LARGE SCALE GENOMIC DNA]</scope>
    <source>
        <strain evidence="12 13">CBS 809.83</strain>
    </source>
</reference>
<dbReference type="GO" id="GO:0008143">
    <property type="term" value="F:poly(A) binding"/>
    <property type="evidence" value="ECO:0007669"/>
    <property type="project" value="TreeGrafter"/>
</dbReference>
<proteinExistence type="inferred from homology"/>
<feature type="compositionally biased region" description="Low complexity" evidence="9">
    <location>
        <begin position="165"/>
        <end position="176"/>
    </location>
</feature>
<dbReference type="Gene3D" id="1.10.287.3700">
    <property type="match status" value="1"/>
</dbReference>
<feature type="region of interest" description="Disordered" evidence="9">
    <location>
        <begin position="125"/>
        <end position="177"/>
    </location>
</feature>
<comment type="subunit">
    <text evidence="7">Homodimer. Forms a heterotrimer with a catalytic subunit PAN2 to form the poly(A)-nuclease (PAN) deadenylation complex. Interacts (via PAM-2 motif) with poly(A)-binding protein PAB1 (via PABC domain), conferring substrate specificity of the enzyme complex.</text>
</comment>
<dbReference type="InterPro" id="IPR000571">
    <property type="entry name" value="Znf_CCCH"/>
</dbReference>
<keyword evidence="3 7" id="KW-0507">mRNA processing</keyword>
<name>A0A507DV94_9FUNG</name>
<dbReference type="InterPro" id="IPR000719">
    <property type="entry name" value="Prot_kinase_dom"/>
</dbReference>
<evidence type="ECO:0000256" key="3">
    <source>
        <dbReference type="ARBA" id="ARBA00022664"/>
    </source>
</evidence>
<comment type="caution">
    <text evidence="7">Lacks conserved residue(s) required for the propagation of feature annotation.</text>
</comment>
<evidence type="ECO:0000313" key="13">
    <source>
        <dbReference type="Proteomes" id="UP000318582"/>
    </source>
</evidence>
<feature type="coiled-coil region" evidence="7">
    <location>
        <begin position="561"/>
        <end position="599"/>
    </location>
</feature>
<dbReference type="GO" id="GO:0005524">
    <property type="term" value="F:ATP binding"/>
    <property type="evidence" value="ECO:0007669"/>
    <property type="project" value="UniProtKB-UniRule"/>
</dbReference>
<keyword evidence="8" id="KW-0479">Metal-binding</keyword>
<dbReference type="EMBL" id="QEAQ01000100">
    <property type="protein sequence ID" value="TPX55664.1"/>
    <property type="molecule type" value="Genomic_DNA"/>
</dbReference>
<feature type="compositionally biased region" description="Low complexity" evidence="9">
    <location>
        <begin position="472"/>
        <end position="491"/>
    </location>
</feature>
<evidence type="ECO:0000259" key="10">
    <source>
        <dbReference type="PROSITE" id="PS50011"/>
    </source>
</evidence>
<dbReference type="Gene3D" id="1.20.5.5160">
    <property type="match status" value="1"/>
</dbReference>
<evidence type="ECO:0000256" key="2">
    <source>
        <dbReference type="ARBA" id="ARBA00022490"/>
    </source>
</evidence>
<dbReference type="FunFam" id="1.10.287.3700:FF:000001">
    <property type="entry name" value="PAN2-PAN3 deadenylation complex subunit PAN3"/>
    <property type="match status" value="1"/>
</dbReference>